<organism evidence="1 2">
    <name type="scientific">Peribacillus simplex</name>
    <dbReference type="NCBI Taxonomy" id="1478"/>
    <lineage>
        <taxon>Bacteria</taxon>
        <taxon>Bacillati</taxon>
        <taxon>Bacillota</taxon>
        <taxon>Bacilli</taxon>
        <taxon>Bacillales</taxon>
        <taxon>Bacillaceae</taxon>
        <taxon>Peribacillus</taxon>
    </lineage>
</organism>
<protein>
    <submittedName>
        <fullName evidence="1">Uncharacterized protein</fullName>
    </submittedName>
</protein>
<evidence type="ECO:0000313" key="2">
    <source>
        <dbReference type="Proteomes" id="UP001234602"/>
    </source>
</evidence>
<gene>
    <name evidence="1" type="ORF">QUF89_20350</name>
</gene>
<proteinExistence type="predicted"/>
<dbReference type="AlphaFoldDB" id="A0AAW7IM15"/>
<reference evidence="1" key="1">
    <citation type="submission" date="2023-06" db="EMBL/GenBank/DDBJ databases">
        <title>Comparative genomics of Bacillaceae isolates and their secondary metabolite potential.</title>
        <authorList>
            <person name="Song L."/>
            <person name="Nielsen L.J."/>
            <person name="Mohite O."/>
            <person name="Xu X."/>
            <person name="Weber T."/>
            <person name="Kovacs A.T."/>
        </authorList>
    </citation>
    <scope>NUCLEOTIDE SEQUENCE</scope>
    <source>
        <strain evidence="1">D8_B_37</strain>
    </source>
</reference>
<evidence type="ECO:0000313" key="1">
    <source>
        <dbReference type="EMBL" id="MDM5454479.1"/>
    </source>
</evidence>
<sequence length="197" mass="21870">MKNGQILFGKVNKVFANQTAEVQIGHQKMIAALDIPLRAGERYWFQIQPPYEGKVVLKALDSPNLNCSSLDGTAAQLIAHLGKTPEPAAAKLAEYLLKNRLPITKETFQSALQWLKTADAEVGLPLIKTMFIQQLPFVKDVYDALFSHAKGEPFHKLLSGLKQQLQDGGVVTRTAFKLMNVLDSLHVAKQSQLQHLK</sequence>
<accession>A0AAW7IM15</accession>
<dbReference type="Proteomes" id="UP001234602">
    <property type="component" value="Unassembled WGS sequence"/>
</dbReference>
<dbReference type="EMBL" id="JAUCEY010000008">
    <property type="protein sequence ID" value="MDM5454479.1"/>
    <property type="molecule type" value="Genomic_DNA"/>
</dbReference>
<name>A0AAW7IM15_9BACI</name>
<comment type="caution">
    <text evidence="1">The sequence shown here is derived from an EMBL/GenBank/DDBJ whole genome shotgun (WGS) entry which is preliminary data.</text>
</comment>
<dbReference type="RefSeq" id="WP_289320720.1">
    <property type="nucleotide sequence ID" value="NZ_JAUCEY010000008.1"/>
</dbReference>